<reference evidence="1 2" key="1">
    <citation type="submission" date="2018-12" db="EMBL/GenBank/DDBJ databases">
        <authorList>
            <person name="Yang E."/>
        </authorList>
    </citation>
    <scope>NUCLEOTIDE SEQUENCE [LARGE SCALE GENOMIC DNA]</scope>
    <source>
        <strain evidence="1 2">SOD</strain>
    </source>
</reference>
<dbReference type="EMBL" id="RXLQ01000055">
    <property type="protein sequence ID" value="RSZ55055.1"/>
    <property type="molecule type" value="Genomic_DNA"/>
</dbReference>
<proteinExistence type="predicted"/>
<organism evidence="1 2">
    <name type="scientific">Massilia atriviolacea</name>
    <dbReference type="NCBI Taxonomy" id="2495579"/>
    <lineage>
        <taxon>Bacteria</taxon>
        <taxon>Pseudomonadati</taxon>
        <taxon>Pseudomonadota</taxon>
        <taxon>Betaproteobacteria</taxon>
        <taxon>Burkholderiales</taxon>
        <taxon>Oxalobacteraceae</taxon>
        <taxon>Telluria group</taxon>
        <taxon>Massilia</taxon>
    </lineage>
</organism>
<evidence type="ECO:0000313" key="1">
    <source>
        <dbReference type="EMBL" id="RSZ55055.1"/>
    </source>
</evidence>
<dbReference type="Proteomes" id="UP000278085">
    <property type="component" value="Unassembled WGS sequence"/>
</dbReference>
<dbReference type="RefSeq" id="WP_126077961.1">
    <property type="nucleotide sequence ID" value="NZ_CP051166.1"/>
</dbReference>
<gene>
    <name evidence="1" type="ORF">EJB06_31500</name>
</gene>
<dbReference type="OrthoDB" id="8762798at2"/>
<keyword evidence="2" id="KW-1185">Reference proteome</keyword>
<evidence type="ECO:0000313" key="2">
    <source>
        <dbReference type="Proteomes" id="UP000278085"/>
    </source>
</evidence>
<sequence>MSDEIIADELIFQIRQVLEQASPSPNRPITFEVQDDGQCIMFYIPVDDVPPSELQANIERIGRILNDMVPRRQGDYSWFATFTIQNNRVDSCFGGNLDFPNTVF</sequence>
<name>A0A430HC18_9BURK</name>
<protein>
    <submittedName>
        <fullName evidence="1">Uncharacterized protein</fullName>
    </submittedName>
</protein>
<dbReference type="AlphaFoldDB" id="A0A430HC18"/>
<accession>A0A430HC18</accession>
<comment type="caution">
    <text evidence="1">The sequence shown here is derived from an EMBL/GenBank/DDBJ whole genome shotgun (WGS) entry which is preliminary data.</text>
</comment>